<feature type="domain" description="Methyltransferase type 11" evidence="4">
    <location>
        <begin position="53"/>
        <end position="142"/>
    </location>
</feature>
<dbReference type="SUPFAM" id="SSF53335">
    <property type="entry name" value="S-adenosyl-L-methionine-dependent methyltransferases"/>
    <property type="match status" value="1"/>
</dbReference>
<dbReference type="GO" id="GO:0032259">
    <property type="term" value="P:methylation"/>
    <property type="evidence" value="ECO:0007669"/>
    <property type="project" value="UniProtKB-KW"/>
</dbReference>
<evidence type="ECO:0000256" key="3">
    <source>
        <dbReference type="ARBA" id="ARBA00022679"/>
    </source>
</evidence>
<dbReference type="InterPro" id="IPR029063">
    <property type="entry name" value="SAM-dependent_MTases_sf"/>
</dbReference>
<dbReference type="EMBL" id="MQVR01000007">
    <property type="protein sequence ID" value="OKL54827.1"/>
    <property type="molecule type" value="Genomic_DNA"/>
</dbReference>
<dbReference type="Gene3D" id="3.40.50.150">
    <property type="entry name" value="Vaccinia Virus protein VP39"/>
    <property type="match status" value="1"/>
</dbReference>
<evidence type="ECO:0000313" key="5">
    <source>
        <dbReference type="EMBL" id="OKL54827.1"/>
    </source>
</evidence>
<dbReference type="InterPro" id="IPR051052">
    <property type="entry name" value="Diverse_substrate_MTase"/>
</dbReference>
<evidence type="ECO:0000259" key="4">
    <source>
        <dbReference type="Pfam" id="PF08241"/>
    </source>
</evidence>
<dbReference type="InterPro" id="IPR013216">
    <property type="entry name" value="Methyltransf_11"/>
</dbReference>
<protein>
    <recommendedName>
        <fullName evidence="4">Methyltransferase type 11 domain-containing protein</fullName>
    </recommendedName>
</protein>
<proteinExistence type="inferred from homology"/>
<evidence type="ECO:0000313" key="6">
    <source>
        <dbReference type="Proteomes" id="UP000185628"/>
    </source>
</evidence>
<dbReference type="AlphaFoldDB" id="A0A1Q5Q4S2"/>
<evidence type="ECO:0000256" key="2">
    <source>
        <dbReference type="ARBA" id="ARBA00022603"/>
    </source>
</evidence>
<organism evidence="5 6">
    <name type="scientific">Bowdeniella nasicola</name>
    <dbReference type="NCBI Taxonomy" id="208480"/>
    <lineage>
        <taxon>Bacteria</taxon>
        <taxon>Bacillati</taxon>
        <taxon>Actinomycetota</taxon>
        <taxon>Actinomycetes</taxon>
        <taxon>Actinomycetales</taxon>
        <taxon>Actinomycetaceae</taxon>
        <taxon>Bowdeniella</taxon>
    </lineage>
</organism>
<sequence>MRATRRDRRTRERRAAAFRQADESYQKYRPDYPAEIADAVAELAQQEGGTVIDCGAGTGKFTDMLLARGCEVIAVEPAEAMARQLAARLPHVCVVDARGEATGLADGCASVMTYAQSWHWVDEIAASAEAHRLLAPGGHLVLIWNQFDTEVAWVHRLTRIMRSGDVHLTRGYRDLAPYFGVPRRLTSSFTQDLLPRDVMALARTRSSYLAASEAVRGRMQDNLRWYLNEHLGYGEDDLVSLPYTCVAWVYERLTP</sequence>
<name>A0A1Q5Q4S2_9ACTO</name>
<dbReference type="Proteomes" id="UP000185628">
    <property type="component" value="Unassembled WGS sequence"/>
</dbReference>
<evidence type="ECO:0000256" key="1">
    <source>
        <dbReference type="ARBA" id="ARBA00008361"/>
    </source>
</evidence>
<gene>
    <name evidence="5" type="ORF">BSZ39_02130</name>
</gene>
<keyword evidence="3" id="KW-0808">Transferase</keyword>
<dbReference type="PANTHER" id="PTHR44942:SF4">
    <property type="entry name" value="METHYLTRANSFERASE TYPE 11 DOMAIN-CONTAINING PROTEIN"/>
    <property type="match status" value="1"/>
</dbReference>
<dbReference type="PANTHER" id="PTHR44942">
    <property type="entry name" value="METHYLTRANSF_11 DOMAIN-CONTAINING PROTEIN"/>
    <property type="match status" value="1"/>
</dbReference>
<keyword evidence="6" id="KW-1185">Reference proteome</keyword>
<reference evidence="6" key="1">
    <citation type="submission" date="2016-12" db="EMBL/GenBank/DDBJ databases">
        <authorList>
            <person name="Meng X."/>
        </authorList>
    </citation>
    <scope>NUCLEOTIDE SEQUENCE [LARGE SCALE GENOMIC DNA]</scope>
    <source>
        <strain evidence="6">DSM 19116</strain>
    </source>
</reference>
<accession>A0A1Q5Q4S2</accession>
<dbReference type="CDD" id="cd02440">
    <property type="entry name" value="AdoMet_MTases"/>
    <property type="match status" value="1"/>
</dbReference>
<dbReference type="Pfam" id="PF08241">
    <property type="entry name" value="Methyltransf_11"/>
    <property type="match status" value="1"/>
</dbReference>
<keyword evidence="2" id="KW-0489">Methyltransferase</keyword>
<comment type="similarity">
    <text evidence="1">Belongs to the methyltransferase superfamily.</text>
</comment>
<dbReference type="GO" id="GO:0008757">
    <property type="term" value="F:S-adenosylmethionine-dependent methyltransferase activity"/>
    <property type="evidence" value="ECO:0007669"/>
    <property type="project" value="InterPro"/>
</dbReference>
<comment type="caution">
    <text evidence="5">The sequence shown here is derived from an EMBL/GenBank/DDBJ whole genome shotgun (WGS) entry which is preliminary data.</text>
</comment>